<feature type="compositionally biased region" description="Polar residues" evidence="14">
    <location>
        <begin position="16"/>
        <end position="27"/>
    </location>
</feature>
<keyword evidence="3" id="KW-0723">Serine/threonine-protein kinase</keyword>
<evidence type="ECO:0000256" key="13">
    <source>
        <dbReference type="PROSITE-ProRule" id="PRU10141"/>
    </source>
</evidence>
<dbReference type="PROSITE" id="PS50011">
    <property type="entry name" value="PROTEIN_KINASE_DOM"/>
    <property type="match status" value="1"/>
</dbReference>
<dbReference type="GO" id="GO:0046872">
    <property type="term" value="F:metal ion binding"/>
    <property type="evidence" value="ECO:0007669"/>
    <property type="project" value="UniProtKB-KW"/>
</dbReference>
<evidence type="ECO:0000256" key="11">
    <source>
        <dbReference type="ARBA" id="ARBA00022992"/>
    </source>
</evidence>
<evidence type="ECO:0000256" key="1">
    <source>
        <dbReference type="ARBA" id="ARBA00001946"/>
    </source>
</evidence>
<dbReference type="CDD" id="cd05123">
    <property type="entry name" value="STKc_AGC"/>
    <property type="match status" value="1"/>
</dbReference>
<evidence type="ECO:0000256" key="10">
    <source>
        <dbReference type="ARBA" id="ARBA00022842"/>
    </source>
</evidence>
<organism evidence="17">
    <name type="scientific">Chromulina nebulosa</name>
    <dbReference type="NCBI Taxonomy" id="96789"/>
    <lineage>
        <taxon>Eukaryota</taxon>
        <taxon>Sar</taxon>
        <taxon>Stramenopiles</taxon>
        <taxon>Ochrophyta</taxon>
        <taxon>Chrysophyceae</taxon>
        <taxon>Chromulinales</taxon>
        <taxon>Chromulinaceae</taxon>
        <taxon>Chromulina</taxon>
    </lineage>
</organism>
<keyword evidence="11" id="KW-0142">cGMP-binding</keyword>
<evidence type="ECO:0000256" key="3">
    <source>
        <dbReference type="ARBA" id="ARBA00022527"/>
    </source>
</evidence>
<evidence type="ECO:0000256" key="12">
    <source>
        <dbReference type="ARBA" id="ARBA00024113"/>
    </source>
</evidence>
<dbReference type="Pfam" id="PF00069">
    <property type="entry name" value="Pkinase"/>
    <property type="match status" value="1"/>
</dbReference>
<dbReference type="InterPro" id="IPR008271">
    <property type="entry name" value="Ser/Thr_kinase_AS"/>
</dbReference>
<dbReference type="Gene3D" id="3.30.200.20">
    <property type="entry name" value="Phosphorylase Kinase, domain 1"/>
    <property type="match status" value="1"/>
</dbReference>
<dbReference type="EMBL" id="HBFD01004079">
    <property type="protein sequence ID" value="CAD8718077.1"/>
    <property type="molecule type" value="Transcribed_RNA"/>
</dbReference>
<dbReference type="PROSITE" id="PS00108">
    <property type="entry name" value="PROTEIN_KINASE_ST"/>
    <property type="match status" value="1"/>
</dbReference>
<dbReference type="PANTHER" id="PTHR24353:SF37">
    <property type="entry name" value="CAMP-DEPENDENT PROTEIN KINASE CATALYTIC SUBUNIT PRKX"/>
    <property type="match status" value="1"/>
</dbReference>
<protein>
    <recommendedName>
        <fullName evidence="12">cGMP-dependent protein kinase</fullName>
    </recommendedName>
</protein>
<evidence type="ECO:0000256" key="5">
    <source>
        <dbReference type="ARBA" id="ARBA00022679"/>
    </source>
</evidence>
<feature type="region of interest" description="Disordered" evidence="14">
    <location>
        <begin position="1"/>
        <end position="27"/>
    </location>
</feature>
<evidence type="ECO:0000313" key="17">
    <source>
        <dbReference type="EMBL" id="CAD8718077.1"/>
    </source>
</evidence>
<evidence type="ECO:0000259" key="16">
    <source>
        <dbReference type="PROSITE" id="PS50042"/>
    </source>
</evidence>
<dbReference type="Gene3D" id="2.60.120.10">
    <property type="entry name" value="Jelly Rolls"/>
    <property type="match status" value="2"/>
</dbReference>
<dbReference type="Pfam" id="PF00027">
    <property type="entry name" value="cNMP_binding"/>
    <property type="match status" value="1"/>
</dbReference>
<keyword evidence="4" id="KW-0140">cGMP</keyword>
<evidence type="ECO:0000256" key="4">
    <source>
        <dbReference type="ARBA" id="ARBA00022535"/>
    </source>
</evidence>
<dbReference type="GO" id="GO:0030553">
    <property type="term" value="F:cGMP binding"/>
    <property type="evidence" value="ECO:0007669"/>
    <property type="project" value="UniProtKB-KW"/>
</dbReference>
<comment type="cofactor">
    <cofactor evidence="1">
        <name>Mg(2+)</name>
        <dbReference type="ChEBI" id="CHEBI:18420"/>
    </cofactor>
</comment>
<name>A0A7S0SWA7_9STRA</name>
<keyword evidence="10" id="KW-0460">Magnesium</keyword>
<dbReference type="SMART" id="SM00100">
    <property type="entry name" value="cNMP"/>
    <property type="match status" value="1"/>
</dbReference>
<dbReference type="InterPro" id="IPR018490">
    <property type="entry name" value="cNMP-bd_dom_sf"/>
</dbReference>
<keyword evidence="8" id="KW-0418">Kinase</keyword>
<dbReference type="PRINTS" id="PR00103">
    <property type="entry name" value="CAMPKINASE"/>
</dbReference>
<dbReference type="GO" id="GO:0004691">
    <property type="term" value="F:cAMP-dependent protein kinase activity"/>
    <property type="evidence" value="ECO:0007669"/>
    <property type="project" value="TreeGrafter"/>
</dbReference>
<evidence type="ECO:0000256" key="8">
    <source>
        <dbReference type="ARBA" id="ARBA00022777"/>
    </source>
</evidence>
<dbReference type="InterPro" id="IPR011009">
    <property type="entry name" value="Kinase-like_dom_sf"/>
</dbReference>
<gene>
    <name evidence="17" type="ORF">CNEB1095_LOCUS2659</name>
</gene>
<sequence length="768" mass="85931">MGSGASFENGEKSQRKVSNVSNEISTHTPINNRNLKLRKNQQIFENTLADDNIDDILKKQNNDVDEPTFKLLSTALSGFFFLQSDNEETTHSNKLQMLIRGMQREEVKEGYLLIIEGESGSKLYVVQEGELQVSINGEVIRQMGKGTMLGELALLYDAPRSATVKCITDCVLWTLRRDIFKRIQAISSTTHELERSRGLINSPDLAVLSAIDLSRLVGSLQPRHNFSNEKIYTENSLTNQILLIERGTASVYTTKDLTNCSKEEIDKSLCIFRPRNMSDNITTRPPEKFRSGSISVDISLGTYVCDVGPGCLLGIAALRSKAGFIDGWKWVNNNSSMKSPSKRQLISGAECQFTVIANDNVYYHYFTVEAFENLFGSINHILKPNHNNKLIRSSSSSTTAQSSNNNTNTNNIKSDNKSNNKENREIKFDSIKFKMKCILGTGSFGVVLMGEYKPDKDSKSQIYALKCLSKVAVVETGQLRHVLDERKILALMDSQFVLKLYGVYQTPHQLVMVTEALEYGDLWGIIYETPPYCDNGGLDKQLTTFYTASLVLALDHIHRAGVVYRDLKPENIMLDSKGYIRVIDFGFAKKVPYSKIDANGEEKVFSKTYTLCGTPEYLSPELIFNLGHDQASDLWALGVLVHEMFLGVTPFVPKRADNVTELFTNIALVKKNGLQLSPQLDERAGNPDARSLISLLLAPEPSERYGVQGGFPRSILTNPFFNKLNIDSLEKGTLVPDFIPQIMLDRDPISSSVQVKPFNGDQKLFADF</sequence>
<dbReference type="SMART" id="SM00220">
    <property type="entry name" value="S_TKc"/>
    <property type="match status" value="1"/>
</dbReference>
<keyword evidence="7 13" id="KW-0547">Nucleotide-binding</keyword>
<accession>A0A7S0SWA7</accession>
<reference evidence="17" key="1">
    <citation type="submission" date="2021-01" db="EMBL/GenBank/DDBJ databases">
        <authorList>
            <person name="Corre E."/>
            <person name="Pelletier E."/>
            <person name="Niang G."/>
            <person name="Scheremetjew M."/>
            <person name="Finn R."/>
            <person name="Kale V."/>
            <person name="Holt S."/>
            <person name="Cochrane G."/>
            <person name="Meng A."/>
            <person name="Brown T."/>
            <person name="Cohen L."/>
        </authorList>
    </citation>
    <scope>NUCLEOTIDE SEQUENCE</scope>
    <source>
        <strain evidence="17">UTEXLB2642</strain>
    </source>
</reference>
<dbReference type="PROSITE" id="PS00888">
    <property type="entry name" value="CNMP_BINDING_1"/>
    <property type="match status" value="1"/>
</dbReference>
<evidence type="ECO:0000256" key="6">
    <source>
        <dbReference type="ARBA" id="ARBA00022723"/>
    </source>
</evidence>
<dbReference type="InterPro" id="IPR018488">
    <property type="entry name" value="cNMP-bd_CS"/>
</dbReference>
<dbReference type="GO" id="GO:0005524">
    <property type="term" value="F:ATP binding"/>
    <property type="evidence" value="ECO:0007669"/>
    <property type="project" value="UniProtKB-UniRule"/>
</dbReference>
<dbReference type="InterPro" id="IPR017441">
    <property type="entry name" value="Protein_kinase_ATP_BS"/>
</dbReference>
<feature type="domain" description="Cyclic nucleotide-binding" evidence="16">
    <location>
        <begin position="98"/>
        <end position="183"/>
    </location>
</feature>
<dbReference type="SUPFAM" id="SSF56112">
    <property type="entry name" value="Protein kinase-like (PK-like)"/>
    <property type="match status" value="1"/>
</dbReference>
<dbReference type="InterPro" id="IPR000719">
    <property type="entry name" value="Prot_kinase_dom"/>
</dbReference>
<dbReference type="InterPro" id="IPR000595">
    <property type="entry name" value="cNMP-bd_dom"/>
</dbReference>
<keyword evidence="5" id="KW-0808">Transferase</keyword>
<feature type="compositionally biased region" description="Low complexity" evidence="14">
    <location>
        <begin position="392"/>
        <end position="413"/>
    </location>
</feature>
<dbReference type="InterPro" id="IPR045270">
    <property type="entry name" value="STKc_AGC"/>
</dbReference>
<dbReference type="PANTHER" id="PTHR24353">
    <property type="entry name" value="CYCLIC NUCLEOTIDE-DEPENDENT PROTEIN KINASE"/>
    <property type="match status" value="1"/>
</dbReference>
<feature type="binding site" evidence="13">
    <location>
        <position position="466"/>
    </location>
    <ligand>
        <name>ATP</name>
        <dbReference type="ChEBI" id="CHEBI:30616"/>
    </ligand>
</feature>
<feature type="domain" description="Protein kinase" evidence="15">
    <location>
        <begin position="433"/>
        <end position="721"/>
    </location>
</feature>
<evidence type="ECO:0000256" key="2">
    <source>
        <dbReference type="ARBA" id="ARBA00022490"/>
    </source>
</evidence>
<keyword evidence="6" id="KW-0479">Metal-binding</keyword>
<keyword evidence="2" id="KW-0963">Cytoplasm</keyword>
<dbReference type="InterPro" id="IPR014710">
    <property type="entry name" value="RmlC-like_jellyroll"/>
</dbReference>
<dbReference type="Gene3D" id="1.10.510.10">
    <property type="entry name" value="Transferase(Phosphotransferase) domain 1"/>
    <property type="match status" value="1"/>
</dbReference>
<evidence type="ECO:0000256" key="14">
    <source>
        <dbReference type="SAM" id="MobiDB-lite"/>
    </source>
</evidence>
<dbReference type="PROSITE" id="PS00107">
    <property type="entry name" value="PROTEIN_KINASE_ATP"/>
    <property type="match status" value="1"/>
</dbReference>
<dbReference type="AlphaFoldDB" id="A0A7S0SWA7"/>
<dbReference type="SUPFAM" id="SSF51206">
    <property type="entry name" value="cAMP-binding domain-like"/>
    <property type="match status" value="2"/>
</dbReference>
<keyword evidence="9 13" id="KW-0067">ATP-binding</keyword>
<proteinExistence type="predicted"/>
<evidence type="ECO:0000259" key="15">
    <source>
        <dbReference type="PROSITE" id="PS50011"/>
    </source>
</evidence>
<dbReference type="GO" id="GO:0005952">
    <property type="term" value="C:cAMP-dependent protein kinase complex"/>
    <property type="evidence" value="ECO:0007669"/>
    <property type="project" value="TreeGrafter"/>
</dbReference>
<dbReference type="CDD" id="cd00038">
    <property type="entry name" value="CAP_ED"/>
    <property type="match status" value="1"/>
</dbReference>
<evidence type="ECO:0000256" key="9">
    <source>
        <dbReference type="ARBA" id="ARBA00022840"/>
    </source>
</evidence>
<feature type="region of interest" description="Disordered" evidence="14">
    <location>
        <begin position="392"/>
        <end position="421"/>
    </location>
</feature>
<evidence type="ECO:0000256" key="7">
    <source>
        <dbReference type="ARBA" id="ARBA00022741"/>
    </source>
</evidence>
<dbReference type="PROSITE" id="PS50042">
    <property type="entry name" value="CNMP_BINDING_3"/>
    <property type="match status" value="1"/>
</dbReference>
<dbReference type="PROSITE" id="PS00889">
    <property type="entry name" value="CNMP_BINDING_2"/>
    <property type="match status" value="1"/>
</dbReference>